<evidence type="ECO:0000256" key="3">
    <source>
        <dbReference type="ARBA" id="ARBA00023295"/>
    </source>
</evidence>
<comment type="similarity">
    <text evidence="1">Belongs to the IUNH family.</text>
</comment>
<feature type="domain" description="Inosine/uridine-preferring nucleoside hydrolase" evidence="4">
    <location>
        <begin position="4"/>
        <end position="71"/>
    </location>
</feature>
<accession>A0A5K1HKY7</accession>
<dbReference type="Pfam" id="PF01156">
    <property type="entry name" value="IU_nuc_hydro"/>
    <property type="match status" value="1"/>
</dbReference>
<dbReference type="InterPro" id="IPR001910">
    <property type="entry name" value="Inosine/uridine_hydrolase_dom"/>
</dbReference>
<dbReference type="PANTHER" id="PTHR12304">
    <property type="entry name" value="INOSINE-URIDINE PREFERRING NUCLEOSIDE HYDROLASE"/>
    <property type="match status" value="1"/>
</dbReference>
<dbReference type="EMBL" id="LR722074">
    <property type="protein sequence ID" value="VVW87487.1"/>
    <property type="molecule type" value="Genomic_DNA"/>
</dbReference>
<dbReference type="InterPro" id="IPR023186">
    <property type="entry name" value="IUNH"/>
</dbReference>
<evidence type="ECO:0000259" key="4">
    <source>
        <dbReference type="Pfam" id="PF01156"/>
    </source>
</evidence>
<reference evidence="5" key="1">
    <citation type="submission" date="2019-09" db="EMBL/GenBank/DDBJ databases">
        <authorList>
            <person name="Zhang L."/>
        </authorList>
    </citation>
    <scope>NUCLEOTIDE SEQUENCE</scope>
</reference>
<proteinExistence type="inferred from homology"/>
<protein>
    <recommendedName>
        <fullName evidence="4">Inosine/uridine-preferring nucleoside hydrolase domain-containing protein</fullName>
    </recommendedName>
</protein>
<dbReference type="PANTHER" id="PTHR12304:SF4">
    <property type="entry name" value="URIDINE NUCLEOSIDASE"/>
    <property type="match status" value="1"/>
</dbReference>
<evidence type="ECO:0000313" key="5">
    <source>
        <dbReference type="EMBL" id="VVW87487.1"/>
    </source>
</evidence>
<evidence type="ECO:0000256" key="2">
    <source>
        <dbReference type="ARBA" id="ARBA00022801"/>
    </source>
</evidence>
<dbReference type="GO" id="GO:0008477">
    <property type="term" value="F:purine nucleosidase activity"/>
    <property type="evidence" value="ECO:0007669"/>
    <property type="project" value="TreeGrafter"/>
</dbReference>
<name>A0A5K1HKY7_9MAGN</name>
<dbReference type="Gene3D" id="3.90.245.10">
    <property type="entry name" value="Ribonucleoside hydrolase-like"/>
    <property type="match status" value="1"/>
</dbReference>
<evidence type="ECO:0000256" key="1">
    <source>
        <dbReference type="ARBA" id="ARBA00009176"/>
    </source>
</evidence>
<dbReference type="InterPro" id="IPR036452">
    <property type="entry name" value="Ribo_hydro-like"/>
</dbReference>
<dbReference type="SUPFAM" id="SSF53590">
    <property type="entry name" value="Nucleoside hydrolase"/>
    <property type="match status" value="1"/>
</dbReference>
<dbReference type="GO" id="GO:0006152">
    <property type="term" value="P:purine nucleoside catabolic process"/>
    <property type="evidence" value="ECO:0007669"/>
    <property type="project" value="TreeGrafter"/>
</dbReference>
<keyword evidence="2" id="KW-0378">Hydrolase</keyword>
<dbReference type="AlphaFoldDB" id="A0A5K1HKY7"/>
<dbReference type="GO" id="GO:0005829">
    <property type="term" value="C:cytosol"/>
    <property type="evidence" value="ECO:0007669"/>
    <property type="project" value="TreeGrafter"/>
</dbReference>
<organism evidence="5">
    <name type="scientific">Nymphaea colorata</name>
    <name type="common">pocket water lily</name>
    <dbReference type="NCBI Taxonomy" id="210225"/>
    <lineage>
        <taxon>Eukaryota</taxon>
        <taxon>Viridiplantae</taxon>
        <taxon>Streptophyta</taxon>
        <taxon>Embryophyta</taxon>
        <taxon>Tracheophyta</taxon>
        <taxon>Spermatophyta</taxon>
        <taxon>Magnoliopsida</taxon>
        <taxon>Nymphaeales</taxon>
        <taxon>Nymphaeaceae</taxon>
        <taxon>Nymphaea</taxon>
    </lineage>
</organism>
<keyword evidence="3" id="KW-0326">Glycosidase</keyword>
<gene>
    <name evidence="5" type="ORF">NYM_LOCUS29823</name>
</gene>
<sequence>MGNTGSLTNLCILLLTYPELKQKIVKIVMMGGAIGKGNITPAAEFNVFFDPHAFDEVLRLKGEIPLVMIPL</sequence>